<evidence type="ECO:0000313" key="3">
    <source>
        <dbReference type="EMBL" id="MFC5061176.1"/>
    </source>
</evidence>
<dbReference type="Proteomes" id="UP001595947">
    <property type="component" value="Unassembled WGS sequence"/>
</dbReference>
<evidence type="ECO:0000259" key="2">
    <source>
        <dbReference type="Pfam" id="PF00899"/>
    </source>
</evidence>
<organism evidence="3 4">
    <name type="scientific">Actinomycetospora atypica</name>
    <dbReference type="NCBI Taxonomy" id="1290095"/>
    <lineage>
        <taxon>Bacteria</taxon>
        <taxon>Bacillati</taxon>
        <taxon>Actinomycetota</taxon>
        <taxon>Actinomycetes</taxon>
        <taxon>Pseudonocardiales</taxon>
        <taxon>Pseudonocardiaceae</taxon>
        <taxon>Actinomycetospora</taxon>
    </lineage>
</organism>
<dbReference type="EMBL" id="JBHSIV010000002">
    <property type="protein sequence ID" value="MFC5061176.1"/>
    <property type="molecule type" value="Genomic_DNA"/>
</dbReference>
<dbReference type="RefSeq" id="WP_378034527.1">
    <property type="nucleotide sequence ID" value="NZ_JBHSIV010000002.1"/>
</dbReference>
<feature type="domain" description="THIF-type NAD/FAD binding fold" evidence="2">
    <location>
        <begin position="70"/>
        <end position="208"/>
    </location>
</feature>
<dbReference type="Gene3D" id="3.40.50.720">
    <property type="entry name" value="NAD(P)-binding Rossmann-like Domain"/>
    <property type="match status" value="1"/>
</dbReference>
<proteinExistence type="predicted"/>
<gene>
    <name evidence="3" type="ORF">ACFPBZ_03085</name>
</gene>
<dbReference type="PANTHER" id="PTHR43267:SF3">
    <property type="entry name" value="THIF PROTEIN"/>
    <property type="match status" value="1"/>
</dbReference>
<reference evidence="4" key="1">
    <citation type="journal article" date="2019" name="Int. J. Syst. Evol. Microbiol.">
        <title>The Global Catalogue of Microorganisms (GCM) 10K type strain sequencing project: providing services to taxonomists for standard genome sequencing and annotation.</title>
        <authorList>
            <consortium name="The Broad Institute Genomics Platform"/>
            <consortium name="The Broad Institute Genome Sequencing Center for Infectious Disease"/>
            <person name="Wu L."/>
            <person name="Ma J."/>
        </authorList>
    </citation>
    <scope>NUCLEOTIDE SEQUENCE [LARGE SCALE GENOMIC DNA]</scope>
    <source>
        <strain evidence="4">CGMCC 4.7093</strain>
    </source>
</reference>
<dbReference type="InterPro" id="IPR045886">
    <property type="entry name" value="ThiF/MoeB/HesA"/>
</dbReference>
<protein>
    <submittedName>
        <fullName evidence="3">Rv1355c family protein</fullName>
    </submittedName>
</protein>
<feature type="region of interest" description="Disordered" evidence="1">
    <location>
        <begin position="662"/>
        <end position="682"/>
    </location>
</feature>
<dbReference type="SUPFAM" id="SSF69572">
    <property type="entry name" value="Activating enzymes of the ubiquitin-like proteins"/>
    <property type="match status" value="1"/>
</dbReference>
<keyword evidence="4" id="KW-1185">Reference proteome</keyword>
<dbReference type="PANTHER" id="PTHR43267">
    <property type="entry name" value="TRNA THREONYLCARBAMOYLADENOSINE DEHYDRATASE"/>
    <property type="match status" value="1"/>
</dbReference>
<evidence type="ECO:0000256" key="1">
    <source>
        <dbReference type="SAM" id="MobiDB-lite"/>
    </source>
</evidence>
<dbReference type="InterPro" id="IPR000415">
    <property type="entry name" value="Nitroreductase-like"/>
</dbReference>
<accession>A0ABV9YH35</accession>
<name>A0ABV9YH35_9PSEU</name>
<dbReference type="InterPro" id="IPR035985">
    <property type="entry name" value="Ubiquitin-activating_enz"/>
</dbReference>
<dbReference type="NCBIfam" id="NF005901">
    <property type="entry name" value="PRK07877.1"/>
    <property type="match status" value="1"/>
</dbReference>
<comment type="caution">
    <text evidence="3">The sequence shown here is derived from an EMBL/GenBank/DDBJ whole genome shotgun (WGS) entry which is preliminary data.</text>
</comment>
<dbReference type="InterPro" id="IPR000594">
    <property type="entry name" value="ThiF_NAD_FAD-bd"/>
</dbReference>
<evidence type="ECO:0000313" key="4">
    <source>
        <dbReference type="Proteomes" id="UP001595947"/>
    </source>
</evidence>
<dbReference type="Gene3D" id="3.40.109.10">
    <property type="entry name" value="NADH Oxidase"/>
    <property type="match status" value="1"/>
</dbReference>
<dbReference type="CDD" id="cd01483">
    <property type="entry name" value="E1_enzyme_family"/>
    <property type="match status" value="1"/>
</dbReference>
<sequence>MEHRFLPDDAPELTDPGVTVLDQREAQRRDLAALRTDRPDDEGTTWVYYPWRRTAVAVLNETAFRRLRTDRNRNKITAAEQERLGSLTIGVAGLSVGHAAAYALALEGLGGELRLADFDALDLSNLNRIPASVLDLGVNKAVVAARRIAELDPYLRTRTFTDGITAENLEQFLDGLDVLVEEADSLDVKVLLRERARARGIPVLMVTSDRGLLDVERFDLEPDRPLFHGLVGDLDSASLAALATKEKVPHVLRILGASELSPRIAASMVEVGTTLSTWPQLGGDVELGGATVAAAVRRLGLGRELASGRIRVDLEEDLDALEATPVEPSSGEQEVLDDPLDDAILEAVRRAPSGGNVQPWHVETDDAGLRLHLDRSRTTTMDVAFRGSYVALGAALYNARAAASRQGRLGPVAILPDEARPDLVATLQFGAGRDERLDAVDVLARGTDRALGVPQPLRTSDRLTLDEAARDEGGRLRLLEPGPVLDHAADAMAEADRVRYLTATLHREMFSELVDAGATSGIDVASLGLDDADLAKLAIARRPEVMTLLADWDAGTALADDTRDRVRSSSALAVVTVDGAAPADFVRGGQAVESVWVTAQSIGLAVHPVSPVFLFAVDDADLVELSPSLAGELGRARRDFRLAAGLEPGEQVALVLRLSHVRGDSSPPRSRRRPVGEILRPA</sequence>
<dbReference type="SUPFAM" id="SSF55469">
    <property type="entry name" value="FMN-dependent nitroreductase-like"/>
    <property type="match status" value="1"/>
</dbReference>
<dbReference type="Pfam" id="PF00899">
    <property type="entry name" value="ThiF"/>
    <property type="match status" value="1"/>
</dbReference>